<name>A0A8I2YZI7_9AGAM</name>
<keyword evidence="2" id="KW-1185">Reference proteome</keyword>
<protein>
    <submittedName>
        <fullName evidence="1">Uncharacterized protein</fullName>
    </submittedName>
</protein>
<reference evidence="1" key="1">
    <citation type="submission" date="2021-03" db="EMBL/GenBank/DDBJ databases">
        <title>Evolutionary innovations through gain and loss of genes in the ectomycorrhizal Boletales.</title>
        <authorList>
            <person name="Wu G."/>
            <person name="Miyauchi S."/>
            <person name="Morin E."/>
            <person name="Yang Z.-L."/>
            <person name="Xu J."/>
            <person name="Martin F.M."/>
        </authorList>
    </citation>
    <scope>NUCLEOTIDE SEQUENCE</scope>
    <source>
        <strain evidence="1">BR01</strain>
    </source>
</reference>
<evidence type="ECO:0000313" key="2">
    <source>
        <dbReference type="Proteomes" id="UP000683000"/>
    </source>
</evidence>
<dbReference type="EMBL" id="JAGFBS010000004">
    <property type="protein sequence ID" value="KAG6379903.1"/>
    <property type="molecule type" value="Genomic_DNA"/>
</dbReference>
<organism evidence="1 2">
    <name type="scientific">Boletus reticuloceps</name>
    <dbReference type="NCBI Taxonomy" id="495285"/>
    <lineage>
        <taxon>Eukaryota</taxon>
        <taxon>Fungi</taxon>
        <taxon>Dikarya</taxon>
        <taxon>Basidiomycota</taxon>
        <taxon>Agaricomycotina</taxon>
        <taxon>Agaricomycetes</taxon>
        <taxon>Agaricomycetidae</taxon>
        <taxon>Boletales</taxon>
        <taxon>Boletineae</taxon>
        <taxon>Boletaceae</taxon>
        <taxon>Boletoideae</taxon>
        <taxon>Boletus</taxon>
    </lineage>
</organism>
<gene>
    <name evidence="1" type="ORF">JVT61DRAFT_10467</name>
</gene>
<comment type="caution">
    <text evidence="1">The sequence shown here is derived from an EMBL/GenBank/DDBJ whole genome shotgun (WGS) entry which is preliminary data.</text>
</comment>
<proteinExistence type="predicted"/>
<evidence type="ECO:0000313" key="1">
    <source>
        <dbReference type="EMBL" id="KAG6379903.1"/>
    </source>
</evidence>
<accession>A0A8I2YZI7</accession>
<dbReference type="AlphaFoldDB" id="A0A8I2YZI7"/>
<dbReference type="OrthoDB" id="2676599at2759"/>
<dbReference type="Proteomes" id="UP000683000">
    <property type="component" value="Unassembled WGS sequence"/>
</dbReference>
<sequence length="154" mass="17968">MVNNGWQQNHVDMHVRFWSNIENHEWRYSRTETQQRALMHYQGNQRRFWHATIGGPQAFNLSLINQDVLSVTHNRIVLKLNNEQYKLIPTSTGITPHVHCSRVHWVIPNAVLKATSSGIIPYVHCPCVHWNPPYAQLPSHHILHVLTLQPQNQP</sequence>